<organism evidence="1 2">
    <name type="scientific">Nocardioides guangzhouensis</name>
    <dbReference type="NCBI Taxonomy" id="2497878"/>
    <lineage>
        <taxon>Bacteria</taxon>
        <taxon>Bacillati</taxon>
        <taxon>Actinomycetota</taxon>
        <taxon>Actinomycetes</taxon>
        <taxon>Propionibacteriales</taxon>
        <taxon>Nocardioidaceae</taxon>
        <taxon>Nocardioides</taxon>
    </lineage>
</organism>
<gene>
    <name evidence="1" type="ORF">EKO23_16330</name>
</gene>
<proteinExistence type="predicted"/>
<reference evidence="1 2" key="1">
    <citation type="submission" date="2019-01" db="EMBL/GenBank/DDBJ databases">
        <title>Nocardioides guangzhouensis sp. nov., an actinobacterium isolated from soil.</title>
        <authorList>
            <person name="Fu Y."/>
            <person name="Cai Y."/>
            <person name="Lin Z."/>
            <person name="Chen P."/>
        </authorList>
    </citation>
    <scope>NUCLEOTIDE SEQUENCE [LARGE SCALE GENOMIC DNA]</scope>
    <source>
        <strain evidence="1 2">130</strain>
    </source>
</reference>
<protein>
    <submittedName>
        <fullName evidence="1">Uncharacterized protein</fullName>
    </submittedName>
</protein>
<dbReference type="OrthoDB" id="3770144at2"/>
<name>A0A4Q4Z8L3_9ACTN</name>
<dbReference type="Proteomes" id="UP000295198">
    <property type="component" value="Unassembled WGS sequence"/>
</dbReference>
<dbReference type="AlphaFoldDB" id="A0A4Q4Z8L3"/>
<dbReference type="RefSeq" id="WP_134719189.1">
    <property type="nucleotide sequence ID" value="NZ_SDKM01000025.1"/>
</dbReference>
<evidence type="ECO:0000313" key="2">
    <source>
        <dbReference type="Proteomes" id="UP000295198"/>
    </source>
</evidence>
<sequence>MPTDTHPAAAPRLGADRAELEEFLLAYRPTGVPDEAWTSVHGEATRLVLDAGELTRLRVEKDIQVLGAVAAHLLDRGRLLTLDELLSETTLLSYDATLTASRKTRENKRGILRRLQSVHHGVPWRQARRSDGERVASLISHNLVPHLHRVELAARDLLSLPAARRGDVDQTGATDFLEALDRARAARVAGRKTTSPEASTWRRARAFAREHGMDMTVPVLRALVTHELLTAETPVATAIGRHGLTRRDLDLALTSAAELPKLPGEDVRALLRGI</sequence>
<keyword evidence="2" id="KW-1185">Reference proteome</keyword>
<evidence type="ECO:0000313" key="1">
    <source>
        <dbReference type="EMBL" id="RYP84227.1"/>
    </source>
</evidence>
<dbReference type="EMBL" id="SDKM01000025">
    <property type="protein sequence ID" value="RYP84227.1"/>
    <property type="molecule type" value="Genomic_DNA"/>
</dbReference>
<accession>A0A4Q4Z8L3</accession>
<comment type="caution">
    <text evidence="1">The sequence shown here is derived from an EMBL/GenBank/DDBJ whole genome shotgun (WGS) entry which is preliminary data.</text>
</comment>